<dbReference type="AlphaFoldDB" id="A0A0P6K0D3"/>
<name>A0A0P6K0D3_9CRUS</name>
<dbReference type="EMBL" id="GDIQ01000523">
    <property type="protein sequence ID" value="JAN94214.1"/>
    <property type="molecule type" value="Transcribed_RNA"/>
</dbReference>
<accession>A0A0P6K0D3</accession>
<sequence>MLIIQSVNTYLVITFSSDILKFTAYNCTFIGFLCCCGFTFTFLCDFSPNVRNTCFLDIFFLV</sequence>
<reference evidence="1" key="1">
    <citation type="submission" date="2015-10" db="EMBL/GenBank/DDBJ databases">
        <title>EvidentialGene: Evidence-directed Construction of Complete mRNA Transcriptomes without Genomes.</title>
        <authorList>
            <person name="Gilbert D.G."/>
        </authorList>
    </citation>
    <scope>NUCLEOTIDE SEQUENCE</scope>
</reference>
<evidence type="ECO:0000313" key="1">
    <source>
        <dbReference type="EMBL" id="JAN94214.1"/>
    </source>
</evidence>
<organism evidence="1">
    <name type="scientific">Daphnia magna</name>
    <dbReference type="NCBI Taxonomy" id="35525"/>
    <lineage>
        <taxon>Eukaryota</taxon>
        <taxon>Metazoa</taxon>
        <taxon>Ecdysozoa</taxon>
        <taxon>Arthropoda</taxon>
        <taxon>Crustacea</taxon>
        <taxon>Branchiopoda</taxon>
        <taxon>Diplostraca</taxon>
        <taxon>Cladocera</taxon>
        <taxon>Anomopoda</taxon>
        <taxon>Daphniidae</taxon>
        <taxon>Daphnia</taxon>
    </lineage>
</organism>
<protein>
    <submittedName>
        <fullName evidence="1">Uncharacterized protein</fullName>
    </submittedName>
</protein>
<proteinExistence type="predicted"/>